<keyword evidence="1" id="KW-0479">Metal-binding</keyword>
<evidence type="ECO:0000256" key="1">
    <source>
        <dbReference type="PROSITE-ProRule" id="PRU00042"/>
    </source>
</evidence>
<name>A0A0C9M6L0_9FUNG</name>
<evidence type="ECO:0000259" key="3">
    <source>
        <dbReference type="PROSITE" id="PS50157"/>
    </source>
</evidence>
<dbReference type="EMBL" id="DF836382">
    <property type="protein sequence ID" value="GAN05501.1"/>
    <property type="molecule type" value="Genomic_DNA"/>
</dbReference>
<dbReference type="PROSITE" id="PS00028">
    <property type="entry name" value="ZINC_FINGER_C2H2_1"/>
    <property type="match status" value="1"/>
</dbReference>
<feature type="compositionally biased region" description="Basic and acidic residues" evidence="2">
    <location>
        <begin position="88"/>
        <end position="98"/>
    </location>
</feature>
<reference evidence="4" key="1">
    <citation type="submission" date="2014-09" db="EMBL/GenBank/DDBJ databases">
        <title>Draft genome sequence of an oleaginous Mucoromycotina fungus Mucor ambiguus NBRC6742.</title>
        <authorList>
            <person name="Takeda I."/>
            <person name="Yamane N."/>
            <person name="Morita T."/>
            <person name="Tamano K."/>
            <person name="Machida M."/>
            <person name="Baker S."/>
            <person name="Koike H."/>
        </authorList>
    </citation>
    <scope>NUCLEOTIDE SEQUENCE</scope>
    <source>
        <strain evidence="4">NBRC 6742</strain>
    </source>
</reference>
<feature type="domain" description="C2H2-type" evidence="3">
    <location>
        <begin position="17"/>
        <end position="45"/>
    </location>
</feature>
<protein>
    <recommendedName>
        <fullName evidence="3">C2H2-type domain-containing protein</fullName>
    </recommendedName>
</protein>
<accession>A0A0C9M6L0</accession>
<dbReference type="InterPro" id="IPR013087">
    <property type="entry name" value="Znf_C2H2_type"/>
</dbReference>
<keyword evidence="1" id="KW-0862">Zinc</keyword>
<dbReference type="GO" id="GO:0008270">
    <property type="term" value="F:zinc ion binding"/>
    <property type="evidence" value="ECO:0007669"/>
    <property type="project" value="UniProtKB-KW"/>
</dbReference>
<gene>
    <name evidence="4" type="ORF">MAM1_0093c04972</name>
</gene>
<dbReference type="OrthoDB" id="2284828at2759"/>
<dbReference type="PROSITE" id="PS50157">
    <property type="entry name" value="ZINC_FINGER_C2H2_2"/>
    <property type="match status" value="1"/>
</dbReference>
<keyword evidence="1" id="KW-0863">Zinc-finger</keyword>
<dbReference type="Proteomes" id="UP000053815">
    <property type="component" value="Unassembled WGS sequence"/>
</dbReference>
<proteinExistence type="predicted"/>
<keyword evidence="5" id="KW-1185">Reference proteome</keyword>
<sequence>MSNLSASATQQLVVIVNKCFVCDKPFSTPQRLRSHLKQQHNIILPERPTGIRRYNTPHFVHPQAIPLQLWQKDDNDQLTQENSDSEERESPSSERPFEDNTESLVSVCPSFSPPDDNDHLLIDAFDATDAFYKLQQSLQTQKWKLSLEDHIFLPNHHGQSLANLNCR</sequence>
<evidence type="ECO:0000256" key="2">
    <source>
        <dbReference type="SAM" id="MobiDB-lite"/>
    </source>
</evidence>
<evidence type="ECO:0000313" key="4">
    <source>
        <dbReference type="EMBL" id="GAN05501.1"/>
    </source>
</evidence>
<dbReference type="AlphaFoldDB" id="A0A0C9M6L0"/>
<organism evidence="4">
    <name type="scientific">Mucor ambiguus</name>
    <dbReference type="NCBI Taxonomy" id="91626"/>
    <lineage>
        <taxon>Eukaryota</taxon>
        <taxon>Fungi</taxon>
        <taxon>Fungi incertae sedis</taxon>
        <taxon>Mucoromycota</taxon>
        <taxon>Mucoromycotina</taxon>
        <taxon>Mucoromycetes</taxon>
        <taxon>Mucorales</taxon>
        <taxon>Mucorineae</taxon>
        <taxon>Mucoraceae</taxon>
        <taxon>Mucor</taxon>
    </lineage>
</organism>
<evidence type="ECO:0000313" key="5">
    <source>
        <dbReference type="Proteomes" id="UP000053815"/>
    </source>
</evidence>
<feature type="region of interest" description="Disordered" evidence="2">
    <location>
        <begin position="70"/>
        <end position="104"/>
    </location>
</feature>